<sequence length="127" mass="14729">MTKKPWSTQELDKLVRLSSECPPVVIARELSRPVTSVRKKMREIGISYVTGEQWKKSQIQYLISDEGISYNHKHKLTQSSKENEFDSPVLDEFWTTLVKMARVAKKRGKKVDVLSFIDTYRKIRIGG</sequence>
<dbReference type="RefSeq" id="WP_189019072.1">
    <property type="nucleotide sequence ID" value="NZ_BMHE01000051.1"/>
</dbReference>
<evidence type="ECO:0000313" key="2">
    <source>
        <dbReference type="Proteomes" id="UP000615455"/>
    </source>
</evidence>
<keyword evidence="2" id="KW-1185">Reference proteome</keyword>
<name>A0ABQ1FDK3_9BACL</name>
<dbReference type="EMBL" id="BMHE01000051">
    <property type="protein sequence ID" value="GGA07149.1"/>
    <property type="molecule type" value="Genomic_DNA"/>
</dbReference>
<dbReference type="Proteomes" id="UP000615455">
    <property type="component" value="Unassembled WGS sequence"/>
</dbReference>
<evidence type="ECO:0000313" key="1">
    <source>
        <dbReference type="EMBL" id="GGA07149.1"/>
    </source>
</evidence>
<proteinExistence type="predicted"/>
<evidence type="ECO:0008006" key="3">
    <source>
        <dbReference type="Google" id="ProtNLM"/>
    </source>
</evidence>
<gene>
    <name evidence="1" type="ORF">GCM10008018_61230</name>
</gene>
<protein>
    <recommendedName>
        <fullName evidence="3">Helix-turn-helix domain-containing protein</fullName>
    </recommendedName>
</protein>
<organism evidence="1 2">
    <name type="scientific">Paenibacillus marchantiophytorum</name>
    <dbReference type="NCBI Taxonomy" id="1619310"/>
    <lineage>
        <taxon>Bacteria</taxon>
        <taxon>Bacillati</taxon>
        <taxon>Bacillota</taxon>
        <taxon>Bacilli</taxon>
        <taxon>Bacillales</taxon>
        <taxon>Paenibacillaceae</taxon>
        <taxon>Paenibacillus</taxon>
    </lineage>
</organism>
<accession>A0ABQ1FDK3</accession>
<comment type="caution">
    <text evidence="1">The sequence shown here is derived from an EMBL/GenBank/DDBJ whole genome shotgun (WGS) entry which is preliminary data.</text>
</comment>
<reference evidence="2" key="1">
    <citation type="journal article" date="2019" name="Int. J. Syst. Evol. Microbiol.">
        <title>The Global Catalogue of Microorganisms (GCM) 10K type strain sequencing project: providing services to taxonomists for standard genome sequencing and annotation.</title>
        <authorList>
            <consortium name="The Broad Institute Genomics Platform"/>
            <consortium name="The Broad Institute Genome Sequencing Center for Infectious Disease"/>
            <person name="Wu L."/>
            <person name="Ma J."/>
        </authorList>
    </citation>
    <scope>NUCLEOTIDE SEQUENCE [LARGE SCALE GENOMIC DNA]</scope>
    <source>
        <strain evidence="2">CGMCC 1.15043</strain>
    </source>
</reference>